<evidence type="ECO:0000313" key="2">
    <source>
        <dbReference type="EMBL" id="RQP21682.1"/>
    </source>
</evidence>
<gene>
    <name evidence="2" type="ORF">DZC73_27670</name>
</gene>
<accession>A0A3N7IS43</accession>
<evidence type="ECO:0000313" key="3">
    <source>
        <dbReference type="Proteomes" id="UP000267464"/>
    </source>
</evidence>
<keyword evidence="3" id="KW-1185">Reference proteome</keyword>
<evidence type="ECO:0000256" key="1">
    <source>
        <dbReference type="SAM" id="MobiDB-lite"/>
    </source>
</evidence>
<comment type="caution">
    <text evidence="2">The sequence shown here is derived from an EMBL/GenBank/DDBJ whole genome shotgun (WGS) entry which is preliminary data.</text>
</comment>
<dbReference type="RefSeq" id="WP_124543625.1">
    <property type="nucleotide sequence ID" value="NZ_QUSW01000010.1"/>
</dbReference>
<name>A0A3N7IS43_9BURK</name>
<organism evidence="2 3">
    <name type="scientific">Piscinibacter terrae</name>
    <dbReference type="NCBI Taxonomy" id="2496871"/>
    <lineage>
        <taxon>Bacteria</taxon>
        <taxon>Pseudomonadati</taxon>
        <taxon>Pseudomonadota</taxon>
        <taxon>Betaproteobacteria</taxon>
        <taxon>Burkholderiales</taxon>
        <taxon>Sphaerotilaceae</taxon>
        <taxon>Piscinibacter</taxon>
    </lineage>
</organism>
<protein>
    <submittedName>
        <fullName evidence="2">Uncharacterized protein</fullName>
    </submittedName>
</protein>
<proteinExistence type="predicted"/>
<reference evidence="2 3" key="2">
    <citation type="submission" date="2018-12" db="EMBL/GenBank/DDBJ databases">
        <title>Rhizobacter gummiphilus sp. nov., a rubber-degrading bacterium isolated from the soil of a botanical garden in Japan.</title>
        <authorList>
            <person name="Shunsuke S.S."/>
        </authorList>
    </citation>
    <scope>NUCLEOTIDE SEQUENCE [LARGE SCALE GENOMIC DNA]</scope>
    <source>
        <strain evidence="2 3">S-16</strain>
    </source>
</reference>
<feature type="region of interest" description="Disordered" evidence="1">
    <location>
        <begin position="71"/>
        <end position="96"/>
    </location>
</feature>
<dbReference type="Proteomes" id="UP000267464">
    <property type="component" value="Unassembled WGS sequence"/>
</dbReference>
<sequence>MTRIHRKTTDERLYLAAEDVFSAEGGRLPPVPPELETQMAELRVTCDGPGFEYNGYHYDRLADAMAYSRLMRSRPEQQDTPGPYRRGRPAAASSGSDRELMNAWGIALRDGRYQVDGFHYDNLSDAVRQAQAARAREEDGGRT</sequence>
<reference evidence="2 3" key="1">
    <citation type="submission" date="2018-08" db="EMBL/GenBank/DDBJ databases">
        <authorList>
            <person name="Khan S.A."/>
            <person name="Jeon C.O."/>
            <person name="Chun B.H."/>
            <person name="Jeong S.E."/>
        </authorList>
    </citation>
    <scope>NUCLEOTIDE SEQUENCE [LARGE SCALE GENOMIC DNA]</scope>
    <source>
        <strain evidence="2 3">S-16</strain>
    </source>
</reference>
<dbReference type="OrthoDB" id="8910700at2"/>
<dbReference type="AlphaFoldDB" id="A0A3N7IS43"/>
<dbReference type="EMBL" id="QUSW01000010">
    <property type="protein sequence ID" value="RQP21682.1"/>
    <property type="molecule type" value="Genomic_DNA"/>
</dbReference>